<dbReference type="HAMAP" id="MF_00215">
    <property type="entry name" value="Pantothen_kinase_1"/>
    <property type="match status" value="1"/>
</dbReference>
<dbReference type="GO" id="GO:0005737">
    <property type="term" value="C:cytoplasm"/>
    <property type="evidence" value="ECO:0007669"/>
    <property type="project" value="UniProtKB-SubCell"/>
</dbReference>
<keyword evidence="11 14" id="KW-0067">ATP-binding</keyword>
<organism evidence="17 18">
    <name type="scientific">Nocardiopsis gilva YIM 90087</name>
    <dbReference type="NCBI Taxonomy" id="1235441"/>
    <lineage>
        <taxon>Bacteria</taxon>
        <taxon>Bacillati</taxon>
        <taxon>Actinomycetota</taxon>
        <taxon>Actinomycetes</taxon>
        <taxon>Streptosporangiales</taxon>
        <taxon>Nocardiopsidaceae</taxon>
        <taxon>Nocardiopsis</taxon>
    </lineage>
</organism>
<dbReference type="InterPro" id="IPR006083">
    <property type="entry name" value="PRK/URK"/>
</dbReference>
<evidence type="ECO:0000313" key="18">
    <source>
        <dbReference type="Proteomes" id="UP000215005"/>
    </source>
</evidence>
<dbReference type="AlphaFoldDB" id="A0A223SBT8"/>
<dbReference type="CDD" id="cd02025">
    <property type="entry name" value="PanK"/>
    <property type="match status" value="1"/>
</dbReference>
<dbReference type="NCBIfam" id="TIGR00554">
    <property type="entry name" value="panK_bact"/>
    <property type="match status" value="1"/>
</dbReference>
<proteinExistence type="inferred from homology"/>
<evidence type="ECO:0000256" key="11">
    <source>
        <dbReference type="ARBA" id="ARBA00022840"/>
    </source>
</evidence>
<dbReference type="InterPro" id="IPR004566">
    <property type="entry name" value="PanK"/>
</dbReference>
<evidence type="ECO:0000259" key="16">
    <source>
        <dbReference type="Pfam" id="PF00485"/>
    </source>
</evidence>
<keyword evidence="10 14" id="KW-0418">Kinase</keyword>
<keyword evidence="7 14" id="KW-0963">Cytoplasm</keyword>
<dbReference type="Proteomes" id="UP000215005">
    <property type="component" value="Chromosome"/>
</dbReference>
<evidence type="ECO:0000256" key="14">
    <source>
        <dbReference type="HAMAP-Rule" id="MF_00215"/>
    </source>
</evidence>
<evidence type="ECO:0000256" key="5">
    <source>
        <dbReference type="ARBA" id="ARBA00012102"/>
    </source>
</evidence>
<dbReference type="EC" id="2.7.1.33" evidence="5 14"/>
<dbReference type="KEGG" id="ngv:CDO52_25030"/>
<dbReference type="Pfam" id="PF00485">
    <property type="entry name" value="PRK"/>
    <property type="match status" value="1"/>
</dbReference>
<evidence type="ECO:0000256" key="10">
    <source>
        <dbReference type="ARBA" id="ARBA00022777"/>
    </source>
</evidence>
<dbReference type="RefSeq" id="WP_017621573.1">
    <property type="nucleotide sequence ID" value="NZ_ANBG01000427.1"/>
</dbReference>
<comment type="subcellular location">
    <subcellularLocation>
        <location evidence="2 14 15">Cytoplasm</location>
    </subcellularLocation>
</comment>
<evidence type="ECO:0000256" key="12">
    <source>
        <dbReference type="ARBA" id="ARBA00022993"/>
    </source>
</evidence>
<keyword evidence="8 14" id="KW-0808">Transferase</keyword>
<dbReference type="GO" id="GO:0015937">
    <property type="term" value="P:coenzyme A biosynthetic process"/>
    <property type="evidence" value="ECO:0007669"/>
    <property type="project" value="UniProtKB-UniRule"/>
</dbReference>
<feature type="domain" description="Phosphoribulokinase/uridine kinase" evidence="16">
    <location>
        <begin position="91"/>
        <end position="239"/>
    </location>
</feature>
<comment type="pathway">
    <text evidence="3 14 15">Cofactor biosynthesis; coenzyme A biosynthesis; CoA from (R)-pantothenate: step 1/5.</text>
</comment>
<evidence type="ECO:0000256" key="13">
    <source>
        <dbReference type="ARBA" id="ARBA00032866"/>
    </source>
</evidence>
<keyword evidence="18" id="KW-1185">Reference proteome</keyword>
<feature type="binding site" evidence="14">
    <location>
        <begin position="96"/>
        <end position="103"/>
    </location>
    <ligand>
        <name>ATP</name>
        <dbReference type="ChEBI" id="CHEBI:30616"/>
    </ligand>
</feature>
<keyword evidence="9 14" id="KW-0547">Nucleotide-binding</keyword>
<evidence type="ECO:0000256" key="3">
    <source>
        <dbReference type="ARBA" id="ARBA00005225"/>
    </source>
</evidence>
<dbReference type="PANTHER" id="PTHR10285">
    <property type="entry name" value="URIDINE KINASE"/>
    <property type="match status" value="1"/>
</dbReference>
<dbReference type="EMBL" id="CP022753">
    <property type="protein sequence ID" value="ASU85628.1"/>
    <property type="molecule type" value="Genomic_DNA"/>
</dbReference>
<accession>A0A223SBT8</accession>
<dbReference type="InterPro" id="IPR027417">
    <property type="entry name" value="P-loop_NTPase"/>
</dbReference>
<dbReference type="UniPathway" id="UPA00241">
    <property type="reaction ID" value="UER00352"/>
</dbReference>
<evidence type="ECO:0000256" key="7">
    <source>
        <dbReference type="ARBA" id="ARBA00022490"/>
    </source>
</evidence>
<comment type="catalytic activity">
    <reaction evidence="1 14 15">
        <text>(R)-pantothenate + ATP = (R)-4'-phosphopantothenate + ADP + H(+)</text>
        <dbReference type="Rhea" id="RHEA:16373"/>
        <dbReference type="ChEBI" id="CHEBI:10986"/>
        <dbReference type="ChEBI" id="CHEBI:15378"/>
        <dbReference type="ChEBI" id="CHEBI:29032"/>
        <dbReference type="ChEBI" id="CHEBI:30616"/>
        <dbReference type="ChEBI" id="CHEBI:456216"/>
        <dbReference type="EC" id="2.7.1.33"/>
    </reaction>
</comment>
<dbReference type="Gene3D" id="3.40.50.300">
    <property type="entry name" value="P-loop containing nucleotide triphosphate hydrolases"/>
    <property type="match status" value="1"/>
</dbReference>
<name>A0A223SBT8_9ACTN</name>
<dbReference type="SUPFAM" id="SSF52540">
    <property type="entry name" value="P-loop containing nucleoside triphosphate hydrolases"/>
    <property type="match status" value="1"/>
</dbReference>
<sequence>MSQATKNGFSTPYVELDRQAWAALRDSTPLSLTEAELEVLRGTSDPTSLEDVRDIYLPMSRLLNLYVKATRQRHGAVRAFLGEDDRPAPFVIGVAGSVAVGKSTTARLLRTLLAQWPDHPNVELVSTDNFLHPNAVLKSRGIMNRKGFPESYDRRRLVRFVSEMKSGAEQMEIPVYSHLHYDIVRDERQTVYRPDILILEGINVLQPPLPGRLAVADFFDFSIYVDAKVDHIRSWYMERFLELRRTAFSDPRSYFHSMATTVPEDEATKFALDTWRTINEVNLVENIRPTRARATLVLYKGEDHRIRRVRLRKT</sequence>
<evidence type="ECO:0000256" key="1">
    <source>
        <dbReference type="ARBA" id="ARBA00001206"/>
    </source>
</evidence>
<dbReference type="GO" id="GO:0004594">
    <property type="term" value="F:pantothenate kinase activity"/>
    <property type="evidence" value="ECO:0007669"/>
    <property type="project" value="UniProtKB-UniRule"/>
</dbReference>
<protein>
    <recommendedName>
        <fullName evidence="6 14">Pantothenate kinase</fullName>
        <ecNumber evidence="5 14">2.7.1.33</ecNumber>
    </recommendedName>
    <alternativeName>
        <fullName evidence="13 14">Pantothenic acid kinase</fullName>
    </alternativeName>
</protein>
<comment type="similarity">
    <text evidence="4 14 15">Belongs to the prokaryotic pantothenate kinase family.</text>
</comment>
<evidence type="ECO:0000256" key="2">
    <source>
        <dbReference type="ARBA" id="ARBA00004496"/>
    </source>
</evidence>
<gene>
    <name evidence="14" type="primary">coaA</name>
    <name evidence="17" type="ORF">CDO52_25030</name>
</gene>
<dbReference type="PIRSF" id="PIRSF000545">
    <property type="entry name" value="Pantothenate_kin"/>
    <property type="match status" value="1"/>
</dbReference>
<keyword evidence="12 14" id="KW-0173">Coenzyme A biosynthesis</keyword>
<evidence type="ECO:0000256" key="6">
    <source>
        <dbReference type="ARBA" id="ARBA00015080"/>
    </source>
</evidence>
<dbReference type="GO" id="GO:0005524">
    <property type="term" value="F:ATP binding"/>
    <property type="evidence" value="ECO:0007669"/>
    <property type="project" value="UniProtKB-UniRule"/>
</dbReference>
<reference evidence="17 18" key="1">
    <citation type="submission" date="2017-08" db="EMBL/GenBank/DDBJ databases">
        <title>The complete genome sequence of Nocardiopsis gilva YIM 90087.</title>
        <authorList>
            <person name="Yin M."/>
            <person name="Tang S."/>
        </authorList>
    </citation>
    <scope>NUCLEOTIDE SEQUENCE [LARGE SCALE GENOMIC DNA]</scope>
    <source>
        <strain evidence="17 18">YIM 90087</strain>
    </source>
</reference>
<evidence type="ECO:0000256" key="4">
    <source>
        <dbReference type="ARBA" id="ARBA00006087"/>
    </source>
</evidence>
<evidence type="ECO:0000313" key="17">
    <source>
        <dbReference type="EMBL" id="ASU85628.1"/>
    </source>
</evidence>
<dbReference type="OrthoDB" id="1550976at2"/>
<evidence type="ECO:0000256" key="9">
    <source>
        <dbReference type="ARBA" id="ARBA00022741"/>
    </source>
</evidence>
<evidence type="ECO:0000256" key="8">
    <source>
        <dbReference type="ARBA" id="ARBA00022679"/>
    </source>
</evidence>
<evidence type="ECO:0000256" key="15">
    <source>
        <dbReference type="RuleBase" id="RU003530"/>
    </source>
</evidence>